<gene>
    <name evidence="7" type="ORF">UTRI_02813_B</name>
</gene>
<feature type="region of interest" description="Disordered" evidence="4">
    <location>
        <begin position="697"/>
        <end position="725"/>
    </location>
</feature>
<feature type="region of interest" description="Disordered" evidence="4">
    <location>
        <begin position="1119"/>
        <end position="1143"/>
    </location>
</feature>
<feature type="region of interest" description="Disordered" evidence="4">
    <location>
        <begin position="808"/>
        <end position="853"/>
    </location>
</feature>
<dbReference type="SUPFAM" id="SSF46689">
    <property type="entry name" value="Homeodomain-like"/>
    <property type="match status" value="2"/>
</dbReference>
<feature type="compositionally biased region" description="Polar residues" evidence="4">
    <location>
        <begin position="56"/>
        <end position="66"/>
    </location>
</feature>
<feature type="region of interest" description="Disordered" evidence="4">
    <location>
        <begin position="873"/>
        <end position="968"/>
    </location>
</feature>
<feature type="compositionally biased region" description="Polar residues" evidence="4">
    <location>
        <begin position="15"/>
        <end position="29"/>
    </location>
</feature>
<comment type="subcellular location">
    <subcellularLocation>
        <location evidence="1">Nucleus</location>
    </subcellularLocation>
</comment>
<dbReference type="Gene3D" id="1.10.10.60">
    <property type="entry name" value="Homeodomain-like"/>
    <property type="match status" value="2"/>
</dbReference>
<evidence type="ECO:0000313" key="7">
    <source>
        <dbReference type="EMBL" id="SPO25088.1"/>
    </source>
</evidence>
<feature type="compositionally biased region" description="Polar residues" evidence="4">
    <location>
        <begin position="1119"/>
        <end position="1131"/>
    </location>
</feature>
<evidence type="ECO:0000313" key="8">
    <source>
        <dbReference type="Proteomes" id="UP000324022"/>
    </source>
</evidence>
<dbReference type="Pfam" id="PF13921">
    <property type="entry name" value="Myb_DNA-bind_6"/>
    <property type="match status" value="1"/>
</dbReference>
<feature type="domain" description="Myb-like" evidence="5">
    <location>
        <begin position="200"/>
        <end position="253"/>
    </location>
</feature>
<feature type="compositionally biased region" description="Basic residues" evidence="4">
    <location>
        <begin position="539"/>
        <end position="550"/>
    </location>
</feature>
<organism evidence="7 8">
    <name type="scientific">Ustilago trichophora</name>
    <dbReference type="NCBI Taxonomy" id="86804"/>
    <lineage>
        <taxon>Eukaryota</taxon>
        <taxon>Fungi</taxon>
        <taxon>Dikarya</taxon>
        <taxon>Basidiomycota</taxon>
        <taxon>Ustilaginomycotina</taxon>
        <taxon>Ustilaginomycetes</taxon>
        <taxon>Ustilaginales</taxon>
        <taxon>Ustilaginaceae</taxon>
        <taxon>Ustilago</taxon>
    </lineage>
</organism>
<sequence length="1240" mass="131546">MQPQSQQTQSFNQTLSHSASPSDHATSASGIKPEQPQDVAQFFLAAQQRFDMGNHSPLSNSASADQPGSGYQSSSAQSASGDPNPEESAPSTSTAGSRRPSSLGRKVSEGHRSQKHRWSAEETQALVDGCNKHGVGNWKKILSDPELSGLFSDRTAGDLKDRFRTYFPDAYHEMYPNAKTHLSKAVRGRDAEGKSIFEKGKTKERRPFTPEEDAALRAGYQQYGSHWALIAKNPIFNGQRRAIDLRDRFRNAFPEDYERAGFKPRPSKARKDRGPSAAKPGQGHAARSGPLAGSLSDHSLSEGAWRGSEYPLSDTTSDGHLTDHGNLTDYSYFTDQGNLTDHGNLTDGGPEHVLSGPSSGASSALGRSNSMGQTLPRHMSAQPAQSENRSFGQVFALQQQPQASMQPRPPFMSSNTAPLPGSGSPLRATDMVTGQSIHSLFEQLQQASLEGPGTSSETSSIRERATPPSASESDIAHQQQFQQLHQQKLSAHAKAASADDARRQAGKQISHDGVSHKRRSHATRTGKNSALERLPSVHGHLHHMHGHAHGQSHGSTQSNPHSRPHSQSSSQHHSPAGGAVPIPSDARLSPLGHVESAQPDVLAWLNPTGHPIMPNSAMDIDEQRLATAQGAPSSWSAYSSSASDISATSLGTSTSGSFSNNQAPIFGTGIANFANPSGFASPTYPGSAAIMVPNMGAASNSSNSSATGSRRSSAAADPFSQQQQLPQANLKALGDQQAAVRGSFMVDPMQNFLDPLSTNSGDAAQWNVDWDLGSISDSGLENDDVNELLASLPLSHHPWAGDLHHGATAADAREQSGTNPSFIGASSSQMASSQGSGCGQPDSGGNLSGLEYMGPAQSADDAILRQLNTLSDPSHQHLQQQQQQQQQQSASNQSTNSTSAEGGVSFATVTYGDPLVREEREGSPDSLELQREQTFTARDVGTRFVRDNYDDNKDNEESDDDQRRRSTDTLRRAEGALEQALESVEDTRALAFAQQFQRDMDSDEESDDEEADEDGYEEDEEDDNEPDYELDGTASDYNFQQVLDELQASDAPLGNAGGISSDLFDGPFDDAMGATPGAPVQSNLSIDDNSLPLYPDLGRSLARGQQDPAMIAGVTQIQQSPGFSSHSSPIDGSQGQGGGPAAAAAASMNQVWNSGGMPFDRTQQLYMGNHGGAGDIANVNAFANMQATGWTSSPGENAGLGYGMTPGSNGGRTGFNDSLNHGGGSGNGSPSQANGSYNQQ</sequence>
<feature type="compositionally biased region" description="Low complexity" evidence="4">
    <location>
        <begin position="1"/>
        <end position="14"/>
    </location>
</feature>
<accession>A0A5C3E3V6</accession>
<keyword evidence="8" id="KW-1185">Reference proteome</keyword>
<dbReference type="Proteomes" id="UP000324022">
    <property type="component" value="Unassembled WGS sequence"/>
</dbReference>
<reference evidence="7 8" key="1">
    <citation type="submission" date="2018-03" db="EMBL/GenBank/DDBJ databases">
        <authorList>
            <person name="Guldener U."/>
        </authorList>
    </citation>
    <scope>NUCLEOTIDE SEQUENCE [LARGE SCALE GENOMIC DNA]</scope>
    <source>
        <strain evidence="7 8">NBRC100155</strain>
    </source>
</reference>
<feature type="compositionally biased region" description="Low complexity" evidence="4">
    <location>
        <begin position="1228"/>
        <end position="1240"/>
    </location>
</feature>
<feature type="compositionally biased region" description="Low complexity" evidence="4">
    <location>
        <begin position="824"/>
        <end position="835"/>
    </location>
</feature>
<dbReference type="CDD" id="cd11660">
    <property type="entry name" value="SANT_TRF"/>
    <property type="match status" value="2"/>
</dbReference>
<name>A0A5C3E3V6_9BASI</name>
<proteinExistence type="predicted"/>
<dbReference type="Pfam" id="PF00249">
    <property type="entry name" value="Myb_DNA-binding"/>
    <property type="match status" value="1"/>
</dbReference>
<feature type="region of interest" description="Disordered" evidence="4">
    <location>
        <begin position="1193"/>
        <end position="1240"/>
    </location>
</feature>
<dbReference type="GO" id="GO:0003691">
    <property type="term" value="F:double-stranded telomeric DNA binding"/>
    <property type="evidence" value="ECO:0007669"/>
    <property type="project" value="InterPro"/>
</dbReference>
<dbReference type="InterPro" id="IPR009057">
    <property type="entry name" value="Homeodomain-like_sf"/>
</dbReference>
<evidence type="ECO:0000259" key="6">
    <source>
        <dbReference type="PROSITE" id="PS51294"/>
    </source>
</evidence>
<feature type="compositionally biased region" description="Low complexity" evidence="4">
    <location>
        <begin position="551"/>
        <end position="575"/>
    </location>
</feature>
<feature type="region of interest" description="Disordered" evidence="4">
    <location>
        <begin position="341"/>
        <end position="427"/>
    </location>
</feature>
<feature type="compositionally biased region" description="Basic and acidic residues" evidence="4">
    <location>
        <begin position="915"/>
        <end position="931"/>
    </location>
</feature>
<evidence type="ECO:0000256" key="4">
    <source>
        <dbReference type="SAM" id="MobiDB-lite"/>
    </source>
</evidence>
<dbReference type="InterPro" id="IPR017930">
    <property type="entry name" value="Myb_dom"/>
</dbReference>
<dbReference type="SMART" id="SM00717">
    <property type="entry name" value="SANT"/>
    <property type="match status" value="2"/>
</dbReference>
<dbReference type="InterPro" id="IPR044597">
    <property type="entry name" value="SMH1-6"/>
</dbReference>
<dbReference type="EMBL" id="OOIN01000010">
    <property type="protein sequence ID" value="SPO25088.1"/>
    <property type="molecule type" value="Genomic_DNA"/>
</dbReference>
<feature type="compositionally biased region" description="Polar residues" evidence="4">
    <location>
        <begin position="446"/>
        <end position="459"/>
    </location>
</feature>
<dbReference type="PANTHER" id="PTHR46267:SF15">
    <property type="entry name" value="WINGED HELIX-TURN-HELIX TRANSCRIPTION REPRESSOR DNA-BINDING PROTEIN-RELATED"/>
    <property type="match status" value="1"/>
</dbReference>
<feature type="compositionally biased region" description="Low complexity" evidence="4">
    <location>
        <begin position="68"/>
        <end position="81"/>
    </location>
</feature>
<dbReference type="AlphaFoldDB" id="A0A5C3E3V6"/>
<dbReference type="OrthoDB" id="608866at2759"/>
<keyword evidence="3" id="KW-0539">Nucleus</keyword>
<feature type="region of interest" description="Disordered" evidence="4">
    <location>
        <begin position="996"/>
        <end position="1032"/>
    </location>
</feature>
<feature type="domain" description="HTH myb-type" evidence="6">
    <location>
        <begin position="200"/>
        <end position="233"/>
    </location>
</feature>
<feature type="compositionally biased region" description="Polar residues" evidence="4">
    <location>
        <begin position="89"/>
        <end position="100"/>
    </location>
</feature>
<keyword evidence="2" id="KW-0238">DNA-binding</keyword>
<evidence type="ECO:0000256" key="3">
    <source>
        <dbReference type="ARBA" id="ARBA00023242"/>
    </source>
</evidence>
<feature type="region of interest" description="Disordered" evidence="4">
    <location>
        <begin position="446"/>
        <end position="591"/>
    </location>
</feature>
<dbReference type="GO" id="GO:0005634">
    <property type="term" value="C:nucleus"/>
    <property type="evidence" value="ECO:0007669"/>
    <property type="project" value="UniProtKB-SubCell"/>
</dbReference>
<feature type="region of interest" description="Disordered" evidence="4">
    <location>
        <begin position="256"/>
        <end position="311"/>
    </location>
</feature>
<feature type="domain" description="HTH myb-type" evidence="6">
    <location>
        <begin position="110"/>
        <end position="171"/>
    </location>
</feature>
<feature type="compositionally biased region" description="Low complexity" evidence="4">
    <location>
        <begin position="354"/>
        <end position="370"/>
    </location>
</feature>
<evidence type="ECO:0000259" key="5">
    <source>
        <dbReference type="PROSITE" id="PS50090"/>
    </source>
</evidence>
<feature type="compositionally biased region" description="Low complexity" evidence="4">
    <location>
        <begin position="879"/>
        <end position="900"/>
    </location>
</feature>
<feature type="compositionally biased region" description="Basic and acidic residues" evidence="4">
    <location>
        <begin position="940"/>
        <end position="952"/>
    </location>
</feature>
<dbReference type="PROSITE" id="PS50090">
    <property type="entry name" value="MYB_LIKE"/>
    <property type="match status" value="2"/>
</dbReference>
<dbReference type="PANTHER" id="PTHR46267">
    <property type="entry name" value="SINGLE MYB HISTONE 4"/>
    <property type="match status" value="1"/>
</dbReference>
<feature type="compositionally biased region" description="Basic and acidic residues" evidence="4">
    <location>
        <begin position="497"/>
        <end position="515"/>
    </location>
</feature>
<feature type="compositionally biased region" description="Polar residues" evidence="4">
    <location>
        <begin position="382"/>
        <end position="405"/>
    </location>
</feature>
<dbReference type="PROSITE" id="PS51294">
    <property type="entry name" value="HTH_MYB"/>
    <property type="match status" value="2"/>
</dbReference>
<feature type="compositionally biased region" description="Low complexity" evidence="4">
    <location>
        <begin position="477"/>
        <end position="496"/>
    </location>
</feature>
<feature type="compositionally biased region" description="Basic and acidic residues" evidence="4">
    <location>
        <begin position="187"/>
        <end position="209"/>
    </location>
</feature>
<feature type="compositionally biased region" description="Acidic residues" evidence="4">
    <location>
        <begin position="1001"/>
        <end position="1030"/>
    </location>
</feature>
<evidence type="ECO:0000256" key="1">
    <source>
        <dbReference type="ARBA" id="ARBA00004123"/>
    </source>
</evidence>
<evidence type="ECO:0008006" key="9">
    <source>
        <dbReference type="Google" id="ProtNLM"/>
    </source>
</evidence>
<dbReference type="InterPro" id="IPR001005">
    <property type="entry name" value="SANT/Myb"/>
</dbReference>
<feature type="compositionally biased region" description="Gly residues" evidence="4">
    <location>
        <begin position="1198"/>
        <end position="1213"/>
    </location>
</feature>
<evidence type="ECO:0000256" key="2">
    <source>
        <dbReference type="ARBA" id="ARBA00023125"/>
    </source>
</evidence>
<feature type="region of interest" description="Disordered" evidence="4">
    <location>
        <begin position="1"/>
        <end position="122"/>
    </location>
</feature>
<feature type="compositionally biased region" description="Low complexity" evidence="4">
    <location>
        <begin position="697"/>
        <end position="716"/>
    </location>
</feature>
<protein>
    <recommendedName>
        <fullName evidence="9">Meiotically up-regulated gene 152 protein</fullName>
    </recommendedName>
</protein>
<feature type="domain" description="Myb-like" evidence="5">
    <location>
        <begin position="110"/>
        <end position="167"/>
    </location>
</feature>
<feature type="region of interest" description="Disordered" evidence="4">
    <location>
        <begin position="183"/>
        <end position="210"/>
    </location>
</feature>